<dbReference type="PATRIC" id="fig|883161.3.peg.1503"/>
<accession>S2VYL4</accession>
<protein>
    <recommendedName>
        <fullName evidence="1">Radical SAM core domain-containing protein</fullName>
    </recommendedName>
</protein>
<dbReference type="HOGENOM" id="CLU_011543_3_2_11"/>
<dbReference type="PANTHER" id="PTHR42731">
    <property type="entry name" value="SLL1084 PROTEIN"/>
    <property type="match status" value="1"/>
</dbReference>
<comment type="caution">
    <text evidence="2">The sequence shown here is derived from an EMBL/GenBank/DDBJ whole genome shotgun (WGS) entry which is preliminary data.</text>
</comment>
<dbReference type="GO" id="GO:0051536">
    <property type="term" value="F:iron-sulfur cluster binding"/>
    <property type="evidence" value="ECO:0007669"/>
    <property type="project" value="InterPro"/>
</dbReference>
<feature type="domain" description="Radical SAM core" evidence="1">
    <location>
        <begin position="269"/>
        <end position="511"/>
    </location>
</feature>
<dbReference type="Pfam" id="PF19864">
    <property type="entry name" value="Radical_SAM_N2"/>
    <property type="match status" value="1"/>
</dbReference>
<dbReference type="SUPFAM" id="SSF102114">
    <property type="entry name" value="Radical SAM enzymes"/>
    <property type="match status" value="1"/>
</dbReference>
<sequence>MTFKPQPSSQWDELEVLLNRVTEPVQYVGEEINSVSKSWDEVRVHWVLMYPDAYSVGQPNQGLAILYELINELDYASAERTFSVWPDLAELMRAKGLSQFTWESHRPVRGYDILGISLSTEMGYTNVLEALDLAGIPLRSVDRQIEDPFVIAGGHCAFNPEPLADFLDVVVMGDGEEASIEFTRLVDDWLRQDCPGGRDGLLLNAAKTGKFYVPKFYDVTYEDYEGLIPFSIAKVSPNRGGVPYEVEKWVLTDLDEWPYPKAPLVPVAQTVHERYSAEIFRGCTRGCRFCQAGMITRPVRERSLQTIGQMIDHGLKSTGLDEVGLLSLSSADHSEIESLAHQLADRYSSSQVSLSIPSTRVDAFNIDLAEELSRGGRRSGLTFAPEGGSERMRAVINKNVSEEDLIATVTAAFASGWQNVKLYFMVGLPTETDEDVAQIALMAHDVIAAGRKARGKKDVRCTISVGAFVPKSHTPFQWVGQTHPEITNERLAMLKDLVISDKECGRAITIRFSDGNPGLIEGLLARGDRRVGKVLEEVWRQGAKFDGWREHFDFDRWMQVSQQVLEEFGIDIAWYTTREREENEVLPWDHLDSGLDRGWLWDDYQESLGAQSLPDCRWADCNDCGVCPGLGVDLDFGETGKKLLPIVPAGCGQGKL</sequence>
<dbReference type="SMART" id="SM00729">
    <property type="entry name" value="Elp3"/>
    <property type="match status" value="1"/>
</dbReference>
<dbReference type="PROSITE" id="PS51918">
    <property type="entry name" value="RADICAL_SAM"/>
    <property type="match status" value="1"/>
</dbReference>
<dbReference type="SFLD" id="SFLDG01082">
    <property type="entry name" value="B12-binding_domain_containing"/>
    <property type="match status" value="1"/>
</dbReference>
<dbReference type="InterPro" id="IPR023404">
    <property type="entry name" value="rSAM_horseshoe"/>
</dbReference>
<dbReference type="PANTHER" id="PTHR42731:SF1">
    <property type="entry name" value="RADICAL SAM DOMAIN PROTEIN"/>
    <property type="match status" value="1"/>
</dbReference>
<dbReference type="InterPro" id="IPR007197">
    <property type="entry name" value="rSAM"/>
</dbReference>
<dbReference type="EMBL" id="AGZR01000009">
    <property type="protein sequence ID" value="EPD31956.1"/>
    <property type="molecule type" value="Genomic_DNA"/>
</dbReference>
<dbReference type="InterPro" id="IPR045784">
    <property type="entry name" value="Radical_SAM_N2"/>
</dbReference>
<name>S2VYL4_9ACTN</name>
<dbReference type="Proteomes" id="UP000014417">
    <property type="component" value="Unassembled WGS sequence"/>
</dbReference>
<evidence type="ECO:0000313" key="3">
    <source>
        <dbReference type="Proteomes" id="UP000014417"/>
    </source>
</evidence>
<gene>
    <name evidence="2" type="ORF">HMPREF9306_01514</name>
</gene>
<reference evidence="2 3" key="1">
    <citation type="submission" date="2013-04" db="EMBL/GenBank/DDBJ databases">
        <title>The Genome Sequence of Propionimicrobium lymphophilum ACS-093-V-SCH5.</title>
        <authorList>
            <consortium name="The Broad Institute Genomics Platform"/>
            <person name="Earl A."/>
            <person name="Ward D."/>
            <person name="Feldgarden M."/>
            <person name="Gevers D."/>
            <person name="Saerens B."/>
            <person name="Vaneechoutte M."/>
            <person name="Walker B."/>
            <person name="Young S."/>
            <person name="Zeng Q."/>
            <person name="Gargeya S."/>
            <person name="Fitzgerald M."/>
            <person name="Haas B."/>
            <person name="Abouelleil A."/>
            <person name="Allen A.W."/>
            <person name="Alvarado L."/>
            <person name="Arachchi H.M."/>
            <person name="Berlin A.M."/>
            <person name="Chapman S.B."/>
            <person name="Gainer-Dewar J."/>
            <person name="Goldberg J."/>
            <person name="Griggs A."/>
            <person name="Gujja S."/>
            <person name="Hansen M."/>
            <person name="Howarth C."/>
            <person name="Imamovic A."/>
            <person name="Ireland A."/>
            <person name="Larimer J."/>
            <person name="McCowan C."/>
            <person name="Murphy C."/>
            <person name="Pearson M."/>
            <person name="Poon T.W."/>
            <person name="Priest M."/>
            <person name="Roberts A."/>
            <person name="Saif S."/>
            <person name="Shea T."/>
            <person name="Sisk P."/>
            <person name="Sykes S."/>
            <person name="Wortman J."/>
            <person name="Nusbaum C."/>
            <person name="Birren B."/>
        </authorList>
    </citation>
    <scope>NUCLEOTIDE SEQUENCE [LARGE SCALE GENOMIC DNA]</scope>
    <source>
        <strain evidence="2 3">ACS-093-V-SCH5</strain>
    </source>
</reference>
<dbReference type="STRING" id="883161.HMPREF9306_01514"/>
<keyword evidence="3" id="KW-1185">Reference proteome</keyword>
<dbReference type="Gene3D" id="3.80.30.20">
    <property type="entry name" value="tm_1862 like domain"/>
    <property type="match status" value="1"/>
</dbReference>
<dbReference type="InterPro" id="IPR006638">
    <property type="entry name" value="Elp3/MiaA/NifB-like_rSAM"/>
</dbReference>
<evidence type="ECO:0000313" key="2">
    <source>
        <dbReference type="EMBL" id="EPD31956.1"/>
    </source>
</evidence>
<dbReference type="CDD" id="cd01335">
    <property type="entry name" value="Radical_SAM"/>
    <property type="match status" value="1"/>
</dbReference>
<organism evidence="2 3">
    <name type="scientific">Propionimicrobium lymphophilum ACS-093-V-SCH5</name>
    <dbReference type="NCBI Taxonomy" id="883161"/>
    <lineage>
        <taxon>Bacteria</taxon>
        <taxon>Bacillati</taxon>
        <taxon>Actinomycetota</taxon>
        <taxon>Actinomycetes</taxon>
        <taxon>Propionibacteriales</taxon>
        <taxon>Propionibacteriaceae</taxon>
        <taxon>Propionimicrobium</taxon>
    </lineage>
</organism>
<dbReference type="AlphaFoldDB" id="S2VYL4"/>
<dbReference type="OrthoDB" id="9806827at2"/>
<dbReference type="GO" id="GO:0003824">
    <property type="term" value="F:catalytic activity"/>
    <property type="evidence" value="ECO:0007669"/>
    <property type="project" value="InterPro"/>
</dbReference>
<dbReference type="SFLD" id="SFLDS00029">
    <property type="entry name" value="Radical_SAM"/>
    <property type="match status" value="1"/>
</dbReference>
<evidence type="ECO:0000259" key="1">
    <source>
        <dbReference type="PROSITE" id="PS51918"/>
    </source>
</evidence>
<dbReference type="NCBIfam" id="TIGR03960">
    <property type="entry name" value="rSAM_fuse_unch"/>
    <property type="match status" value="1"/>
</dbReference>
<dbReference type="InterPro" id="IPR058240">
    <property type="entry name" value="rSAM_sf"/>
</dbReference>
<dbReference type="Pfam" id="PF04055">
    <property type="entry name" value="Radical_SAM"/>
    <property type="match status" value="1"/>
</dbReference>
<dbReference type="RefSeq" id="WP_016456338.1">
    <property type="nucleotide sequence ID" value="NZ_KE150269.1"/>
</dbReference>
<dbReference type="InterPro" id="IPR023862">
    <property type="entry name" value="CHP03960_rSAM"/>
</dbReference>
<proteinExistence type="predicted"/>